<feature type="domain" description="SMODS-associated and fused to various effectors" evidence="1">
    <location>
        <begin position="181"/>
        <end position="373"/>
    </location>
</feature>
<dbReference type="Proteomes" id="UP000316714">
    <property type="component" value="Unassembled WGS sequence"/>
</dbReference>
<evidence type="ECO:0000313" key="2">
    <source>
        <dbReference type="EMBL" id="TWT37184.1"/>
    </source>
</evidence>
<proteinExistence type="predicted"/>
<organism evidence="2 3">
    <name type="scientific">Posidoniimonas corsicana</name>
    <dbReference type="NCBI Taxonomy" id="1938618"/>
    <lineage>
        <taxon>Bacteria</taxon>
        <taxon>Pseudomonadati</taxon>
        <taxon>Planctomycetota</taxon>
        <taxon>Planctomycetia</taxon>
        <taxon>Pirellulales</taxon>
        <taxon>Lacipirellulaceae</taxon>
        <taxon>Posidoniimonas</taxon>
    </lineage>
</organism>
<dbReference type="Pfam" id="PF18145">
    <property type="entry name" value="SAVED"/>
    <property type="match status" value="1"/>
</dbReference>
<evidence type="ECO:0000259" key="1">
    <source>
        <dbReference type="Pfam" id="PF18145"/>
    </source>
</evidence>
<reference evidence="2 3" key="1">
    <citation type="submission" date="2019-02" db="EMBL/GenBank/DDBJ databases">
        <title>Deep-cultivation of Planctomycetes and their phenomic and genomic characterization uncovers novel biology.</title>
        <authorList>
            <person name="Wiegand S."/>
            <person name="Jogler M."/>
            <person name="Boedeker C."/>
            <person name="Pinto D."/>
            <person name="Vollmers J."/>
            <person name="Rivas-Marin E."/>
            <person name="Kohn T."/>
            <person name="Peeters S.H."/>
            <person name="Heuer A."/>
            <person name="Rast P."/>
            <person name="Oberbeckmann S."/>
            <person name="Bunk B."/>
            <person name="Jeske O."/>
            <person name="Meyerdierks A."/>
            <person name="Storesund J.E."/>
            <person name="Kallscheuer N."/>
            <person name="Luecker S."/>
            <person name="Lage O.M."/>
            <person name="Pohl T."/>
            <person name="Merkel B.J."/>
            <person name="Hornburger P."/>
            <person name="Mueller R.-W."/>
            <person name="Bruemmer F."/>
            <person name="Labrenz M."/>
            <person name="Spormann A.M."/>
            <person name="Op Den Camp H."/>
            <person name="Overmann J."/>
            <person name="Amann R."/>
            <person name="Jetten M.S.M."/>
            <person name="Mascher T."/>
            <person name="Medema M.H."/>
            <person name="Devos D.P."/>
            <person name="Kaster A.-K."/>
            <person name="Ovreas L."/>
            <person name="Rohde M."/>
            <person name="Galperin M.Y."/>
            <person name="Jogler C."/>
        </authorList>
    </citation>
    <scope>NUCLEOTIDE SEQUENCE [LARGE SCALE GENOMIC DNA]</scope>
    <source>
        <strain evidence="2 3">KOR34</strain>
    </source>
</reference>
<dbReference type="NCBIfam" id="NF033611">
    <property type="entry name" value="SAVED"/>
    <property type="match status" value="1"/>
</dbReference>
<sequence>MSVSYIKEWVKFCLWGQAGGRCEYEGCNRPLYRDDVTQAEFNSAYIAHIVADRPGGPRGDAILSEKLKGELANLMLLCADHRLVDRVDVDGHPVDRLREMKRRHEERLEIAGGVAEAMQSHILLYGARIGEHQAPLSYEEAAAALLPDQYPATRQPIAFGLRNSSFEDREEEYWTLEAEHLRRSFAAQVTPRIASDEIRRLSVFGLAPIPLLVLLGRLLSDIPHAEVRQRRREPPTWVWNDQASPVNHSVSQRCAGVSGRVALLLELSAHIRSERALTVVGEDAAVWSLSHAAPGNDYMQSAAHLQDFRRAIRLAFEQIKNEHGEAAELHVFPAVPVSAAVEMGRVWMPKADLPFLVYDQNRSVDGFRPALRIAQEN</sequence>
<dbReference type="AlphaFoldDB" id="A0A5C5VEX3"/>
<protein>
    <recommendedName>
        <fullName evidence="1">SMODS-associated and fused to various effectors domain-containing protein</fullName>
    </recommendedName>
</protein>
<dbReference type="InterPro" id="IPR040836">
    <property type="entry name" value="SAVED"/>
</dbReference>
<gene>
    <name evidence="2" type="ORF">KOR34_21310</name>
</gene>
<evidence type="ECO:0000313" key="3">
    <source>
        <dbReference type="Proteomes" id="UP000316714"/>
    </source>
</evidence>
<name>A0A5C5VEX3_9BACT</name>
<accession>A0A5C5VEX3</accession>
<dbReference type="EMBL" id="SIHJ01000001">
    <property type="protein sequence ID" value="TWT37184.1"/>
    <property type="molecule type" value="Genomic_DNA"/>
</dbReference>
<keyword evidence="3" id="KW-1185">Reference proteome</keyword>
<comment type="caution">
    <text evidence="2">The sequence shown here is derived from an EMBL/GenBank/DDBJ whole genome shotgun (WGS) entry which is preliminary data.</text>
</comment>
<dbReference type="OrthoDB" id="5379188at2"/>
<dbReference type="RefSeq" id="WP_146564536.1">
    <property type="nucleotide sequence ID" value="NZ_SIHJ01000001.1"/>
</dbReference>